<keyword evidence="2" id="KW-1185">Reference proteome</keyword>
<organism evidence="1 2">
    <name type="scientific">Podospora didyma</name>
    <dbReference type="NCBI Taxonomy" id="330526"/>
    <lineage>
        <taxon>Eukaryota</taxon>
        <taxon>Fungi</taxon>
        <taxon>Dikarya</taxon>
        <taxon>Ascomycota</taxon>
        <taxon>Pezizomycotina</taxon>
        <taxon>Sordariomycetes</taxon>
        <taxon>Sordariomycetidae</taxon>
        <taxon>Sordariales</taxon>
        <taxon>Podosporaceae</taxon>
        <taxon>Podospora</taxon>
    </lineage>
</organism>
<dbReference type="InterPro" id="IPR011009">
    <property type="entry name" value="Kinase-like_dom_sf"/>
</dbReference>
<dbReference type="SUPFAM" id="SSF56112">
    <property type="entry name" value="Protein kinase-like (PK-like)"/>
    <property type="match status" value="1"/>
</dbReference>
<evidence type="ECO:0000313" key="2">
    <source>
        <dbReference type="Proteomes" id="UP001285441"/>
    </source>
</evidence>
<reference evidence="1" key="1">
    <citation type="journal article" date="2023" name="Mol. Phylogenet. Evol.">
        <title>Genome-scale phylogeny and comparative genomics of the fungal order Sordariales.</title>
        <authorList>
            <person name="Hensen N."/>
            <person name="Bonometti L."/>
            <person name="Westerberg I."/>
            <person name="Brannstrom I.O."/>
            <person name="Guillou S."/>
            <person name="Cros-Aarteil S."/>
            <person name="Calhoun S."/>
            <person name="Haridas S."/>
            <person name="Kuo A."/>
            <person name="Mondo S."/>
            <person name="Pangilinan J."/>
            <person name="Riley R."/>
            <person name="LaButti K."/>
            <person name="Andreopoulos B."/>
            <person name="Lipzen A."/>
            <person name="Chen C."/>
            <person name="Yan M."/>
            <person name="Daum C."/>
            <person name="Ng V."/>
            <person name="Clum A."/>
            <person name="Steindorff A."/>
            <person name="Ohm R.A."/>
            <person name="Martin F."/>
            <person name="Silar P."/>
            <person name="Natvig D.O."/>
            <person name="Lalanne C."/>
            <person name="Gautier V."/>
            <person name="Ament-Velasquez S.L."/>
            <person name="Kruys A."/>
            <person name="Hutchinson M.I."/>
            <person name="Powell A.J."/>
            <person name="Barry K."/>
            <person name="Miller A.N."/>
            <person name="Grigoriev I.V."/>
            <person name="Debuchy R."/>
            <person name="Gladieux P."/>
            <person name="Hiltunen Thoren M."/>
            <person name="Johannesson H."/>
        </authorList>
    </citation>
    <scope>NUCLEOTIDE SEQUENCE</scope>
    <source>
        <strain evidence="1">CBS 232.78</strain>
    </source>
</reference>
<evidence type="ECO:0000313" key="1">
    <source>
        <dbReference type="EMBL" id="KAK3389208.1"/>
    </source>
</evidence>
<accession>A0AAE0NWP8</accession>
<dbReference type="EMBL" id="JAULSW010000002">
    <property type="protein sequence ID" value="KAK3389208.1"/>
    <property type="molecule type" value="Genomic_DNA"/>
</dbReference>
<dbReference type="Gene3D" id="1.10.510.10">
    <property type="entry name" value="Transferase(Phosphotransferase) domain 1"/>
    <property type="match status" value="1"/>
</dbReference>
<evidence type="ECO:0008006" key="3">
    <source>
        <dbReference type="Google" id="ProtNLM"/>
    </source>
</evidence>
<protein>
    <recommendedName>
        <fullName evidence="3">Protein kinase domain-containing protein</fullName>
    </recommendedName>
</protein>
<comment type="caution">
    <text evidence="1">The sequence shown here is derived from an EMBL/GenBank/DDBJ whole genome shotgun (WGS) entry which is preliminary data.</text>
</comment>
<reference evidence="1" key="2">
    <citation type="submission" date="2023-06" db="EMBL/GenBank/DDBJ databases">
        <authorList>
            <consortium name="Lawrence Berkeley National Laboratory"/>
            <person name="Haridas S."/>
            <person name="Hensen N."/>
            <person name="Bonometti L."/>
            <person name="Westerberg I."/>
            <person name="Brannstrom I.O."/>
            <person name="Guillou S."/>
            <person name="Cros-Aarteil S."/>
            <person name="Calhoun S."/>
            <person name="Kuo A."/>
            <person name="Mondo S."/>
            <person name="Pangilinan J."/>
            <person name="Riley R."/>
            <person name="LaButti K."/>
            <person name="Andreopoulos B."/>
            <person name="Lipzen A."/>
            <person name="Chen C."/>
            <person name="Yanf M."/>
            <person name="Daum C."/>
            <person name="Ng V."/>
            <person name="Clum A."/>
            <person name="Steindorff A."/>
            <person name="Ohm R."/>
            <person name="Martin F."/>
            <person name="Silar P."/>
            <person name="Natvig D."/>
            <person name="Lalanne C."/>
            <person name="Gautier V."/>
            <person name="Ament-velasquez S.L."/>
            <person name="Kruys A."/>
            <person name="Hutchinson M.I."/>
            <person name="Powell A.J."/>
            <person name="Barry K."/>
            <person name="Miller A.N."/>
            <person name="Grigoriev I.V."/>
            <person name="Debuchy R."/>
            <person name="Gladieux P."/>
            <person name="Thoren M.H."/>
            <person name="Johannesson H."/>
        </authorList>
    </citation>
    <scope>NUCLEOTIDE SEQUENCE</scope>
    <source>
        <strain evidence="1">CBS 232.78</strain>
    </source>
</reference>
<gene>
    <name evidence="1" type="ORF">B0H63DRAFT_445421</name>
</gene>
<name>A0AAE0NWP8_9PEZI</name>
<dbReference type="Proteomes" id="UP001285441">
    <property type="component" value="Unassembled WGS sequence"/>
</dbReference>
<proteinExistence type="predicted"/>
<dbReference type="AlphaFoldDB" id="A0AAE0NWP8"/>
<sequence length="488" mass="53609">MSQPTKAEIDINIIPNEDLKTVDWQQKAGLVSELDRDAAISNWAGLDKSSSSSQLPMPSFQEKSTLGTLNTTRRVTIDLNPIYAPMGMAKKPVSVWGVTYLDINTSKLKDGVLKLVHPDGDPERSLQEAKREHGQMWLVWTKIRLVSPQAKVLPMASPADTALVMLDKNQFKDIKHPVFSQNPKFQQQPLYGIFMPRYGRDLQNAKQPKFSKWPEAEVLKVLSSVGSALQAFHLAGRVHGDVKDVNVVLDNDNYLLIDYGDAKASGSVDVAQSTDYIPTADKNPEWRMASEIFYSPQVDRMMLLFMCCAMLAGIDPRGVDARPLGIAKAVADVKDSGLKKGLVQLILDKGETTLSDSFLQARICNIISSVASGKDMAPFEAVINVLPPSGNTKPIDFTVRGIPIRMQAEGLKNIATAMSNSRGVATEYELALHLGLTTRFALDFLKTRRSITVKKDGQSKTFLVQGKPGIRAENVKEIGIFIAKSAGL</sequence>